<gene>
    <name evidence="7" type="ORF">TSOC_009302</name>
</gene>
<dbReference type="InterPro" id="IPR029058">
    <property type="entry name" value="AB_hydrolase_fold"/>
</dbReference>
<proteinExistence type="inferred from homology"/>
<comment type="caution">
    <text evidence="7">The sequence shown here is derived from an EMBL/GenBank/DDBJ whole genome shotgun (WGS) entry which is preliminary data.</text>
</comment>
<keyword evidence="4 6" id="KW-1133">Transmembrane helix</keyword>
<accession>A0A2J7ZW97</accession>
<comment type="similarity">
    <text evidence="2">Belongs to the TMCO4 family.</text>
</comment>
<dbReference type="Pfam" id="PF05277">
    <property type="entry name" value="DUF726"/>
    <property type="match status" value="1"/>
</dbReference>
<dbReference type="EMBL" id="PGGS01000381">
    <property type="protein sequence ID" value="PNH04526.1"/>
    <property type="molecule type" value="Genomic_DNA"/>
</dbReference>
<evidence type="ECO:0000256" key="6">
    <source>
        <dbReference type="SAM" id="Phobius"/>
    </source>
</evidence>
<evidence type="ECO:0000313" key="8">
    <source>
        <dbReference type="Proteomes" id="UP000236333"/>
    </source>
</evidence>
<protein>
    <recommendedName>
        <fullName evidence="9">Transmembrane and coiled-coil domain-containing protein 4</fullName>
    </recommendedName>
</protein>
<dbReference type="Gene3D" id="3.40.50.1820">
    <property type="entry name" value="alpha/beta hydrolase"/>
    <property type="match status" value="1"/>
</dbReference>
<dbReference type="AlphaFoldDB" id="A0A2J7ZW97"/>
<sequence>MTTTNTYRAPLDVESCYWPGRNSRATVGWLETWVKAPEDFVDPWRVLPGSGSERWALVWESEVLQSLGWALRRFIRDKAIEESSKMVVRLSLSTGEGEKEGRWGTDVVAGVVRGSYGGPRGNKAVEESSKMVVCLSLSTALVTAMMLPALITAMMLPMAVLSAINMTIGSRWRVALRRAQLAGRCLAHMLMQGAHGDRPVTLIGFSMGARLVFHCLLELSRCGARGLVECAVLLGTPVSANEARWSQARVAVSGRLVNAFSANDWVLGVVFRAHSRQRLRHQALHAQPRQLHLQPALAGQDHDLASNVEAWG</sequence>
<feature type="transmembrane region" description="Helical" evidence="6">
    <location>
        <begin position="140"/>
        <end position="168"/>
    </location>
</feature>
<keyword evidence="8" id="KW-1185">Reference proteome</keyword>
<dbReference type="SUPFAM" id="SSF53474">
    <property type="entry name" value="alpha/beta-Hydrolases"/>
    <property type="match status" value="1"/>
</dbReference>
<evidence type="ECO:0000256" key="1">
    <source>
        <dbReference type="ARBA" id="ARBA00004141"/>
    </source>
</evidence>
<reference evidence="7 8" key="1">
    <citation type="journal article" date="2017" name="Mol. Biol. Evol.">
        <title>The 4-celled Tetrabaena socialis nuclear genome reveals the essential components for genetic control of cell number at the origin of multicellularity in the volvocine lineage.</title>
        <authorList>
            <person name="Featherston J."/>
            <person name="Arakaki Y."/>
            <person name="Hanschen E.R."/>
            <person name="Ferris P.J."/>
            <person name="Michod R.E."/>
            <person name="Olson B.J.S.C."/>
            <person name="Nozaki H."/>
            <person name="Durand P.M."/>
        </authorList>
    </citation>
    <scope>NUCLEOTIDE SEQUENCE [LARGE SCALE GENOMIC DNA]</scope>
    <source>
        <strain evidence="7 8">NIES-571</strain>
    </source>
</reference>
<evidence type="ECO:0000256" key="3">
    <source>
        <dbReference type="ARBA" id="ARBA00022692"/>
    </source>
</evidence>
<dbReference type="InterPro" id="IPR007941">
    <property type="entry name" value="DUF726"/>
</dbReference>
<name>A0A2J7ZW97_9CHLO</name>
<evidence type="ECO:0000256" key="5">
    <source>
        <dbReference type="ARBA" id="ARBA00023136"/>
    </source>
</evidence>
<dbReference type="PANTHER" id="PTHR17920">
    <property type="entry name" value="TRANSMEMBRANE AND COILED-COIL DOMAIN-CONTAINING PROTEIN 4 TMCO4"/>
    <property type="match status" value="1"/>
</dbReference>
<dbReference type="Proteomes" id="UP000236333">
    <property type="component" value="Unassembled WGS sequence"/>
</dbReference>
<evidence type="ECO:0000256" key="4">
    <source>
        <dbReference type="ARBA" id="ARBA00022989"/>
    </source>
</evidence>
<keyword evidence="3 6" id="KW-0812">Transmembrane</keyword>
<evidence type="ECO:0008006" key="9">
    <source>
        <dbReference type="Google" id="ProtNLM"/>
    </source>
</evidence>
<evidence type="ECO:0000313" key="7">
    <source>
        <dbReference type="EMBL" id="PNH04526.1"/>
    </source>
</evidence>
<comment type="subcellular location">
    <subcellularLocation>
        <location evidence="1">Membrane</location>
        <topology evidence="1">Multi-pass membrane protein</topology>
    </subcellularLocation>
</comment>
<organism evidence="7 8">
    <name type="scientific">Tetrabaena socialis</name>
    <dbReference type="NCBI Taxonomy" id="47790"/>
    <lineage>
        <taxon>Eukaryota</taxon>
        <taxon>Viridiplantae</taxon>
        <taxon>Chlorophyta</taxon>
        <taxon>core chlorophytes</taxon>
        <taxon>Chlorophyceae</taxon>
        <taxon>CS clade</taxon>
        <taxon>Chlamydomonadales</taxon>
        <taxon>Tetrabaenaceae</taxon>
        <taxon>Tetrabaena</taxon>
    </lineage>
</organism>
<dbReference type="PANTHER" id="PTHR17920:SF3">
    <property type="entry name" value="TRANSMEMBRANE AND COILED-COIL DOMAIN-CONTAINING PROTEIN 4"/>
    <property type="match status" value="1"/>
</dbReference>
<feature type="non-terminal residue" evidence="7">
    <location>
        <position position="312"/>
    </location>
</feature>
<dbReference type="OrthoDB" id="277931at2759"/>
<keyword evidence="5 6" id="KW-0472">Membrane</keyword>
<evidence type="ECO:0000256" key="2">
    <source>
        <dbReference type="ARBA" id="ARBA00009824"/>
    </source>
</evidence>
<dbReference type="GO" id="GO:0016020">
    <property type="term" value="C:membrane"/>
    <property type="evidence" value="ECO:0007669"/>
    <property type="project" value="UniProtKB-SubCell"/>
</dbReference>